<comment type="similarity">
    <text evidence="1">Belongs to the HEBP family.</text>
</comment>
<reference evidence="2" key="1">
    <citation type="submission" date="2015-07" db="EMBL/GenBank/DDBJ databases">
        <title>MeaNS - Measles Nucleotide Surveillance Program.</title>
        <authorList>
            <person name="Tran T."/>
            <person name="Druce J."/>
        </authorList>
    </citation>
    <scope>NUCLEOTIDE SEQUENCE</scope>
    <source>
        <strain evidence="2">UCB-OBI-ISO-001</strain>
        <tissue evidence="2">Gonad</tissue>
    </source>
</reference>
<dbReference type="Pfam" id="PF04832">
    <property type="entry name" value="SOUL"/>
    <property type="match status" value="1"/>
</dbReference>
<accession>A0A0L8FHA7</accession>
<organism evidence="2">
    <name type="scientific">Octopus bimaculoides</name>
    <name type="common">California two-spotted octopus</name>
    <dbReference type="NCBI Taxonomy" id="37653"/>
    <lineage>
        <taxon>Eukaryota</taxon>
        <taxon>Metazoa</taxon>
        <taxon>Spiralia</taxon>
        <taxon>Lophotrochozoa</taxon>
        <taxon>Mollusca</taxon>
        <taxon>Cephalopoda</taxon>
        <taxon>Coleoidea</taxon>
        <taxon>Octopodiformes</taxon>
        <taxon>Octopoda</taxon>
        <taxon>Incirrata</taxon>
        <taxon>Octopodidae</taxon>
        <taxon>Octopus</taxon>
    </lineage>
</organism>
<dbReference type="EMBL" id="KQ432297">
    <property type="protein sequence ID" value="KOF62796.1"/>
    <property type="molecule type" value="Genomic_DNA"/>
</dbReference>
<dbReference type="InterPro" id="IPR006917">
    <property type="entry name" value="SOUL_heme-bd"/>
</dbReference>
<dbReference type="PANTHER" id="PTHR11220:SF1">
    <property type="entry name" value="HEME-BINDING PROTEIN 2"/>
    <property type="match status" value="1"/>
</dbReference>
<dbReference type="PANTHER" id="PTHR11220">
    <property type="entry name" value="HEME-BINDING PROTEIN-RELATED"/>
    <property type="match status" value="1"/>
</dbReference>
<dbReference type="AlphaFoldDB" id="A0A0L8FHA7"/>
<feature type="non-terminal residue" evidence="2">
    <location>
        <position position="80"/>
    </location>
</feature>
<evidence type="ECO:0000313" key="2">
    <source>
        <dbReference type="EMBL" id="KOF62796.1"/>
    </source>
</evidence>
<name>A0A0L8FHA7_OCTBM</name>
<dbReference type="SUPFAM" id="SSF55136">
    <property type="entry name" value="Probable bacterial effector-binding domain"/>
    <property type="match status" value="1"/>
</dbReference>
<dbReference type="InterPro" id="IPR011256">
    <property type="entry name" value="Reg_factor_effector_dom_sf"/>
</dbReference>
<evidence type="ECO:0000256" key="1">
    <source>
        <dbReference type="ARBA" id="ARBA00009817"/>
    </source>
</evidence>
<protein>
    <submittedName>
        <fullName evidence="2">Uncharacterized protein</fullName>
    </submittedName>
</protein>
<dbReference type="Gene3D" id="3.20.80.10">
    <property type="entry name" value="Regulatory factor, effector binding domain"/>
    <property type="match status" value="1"/>
</dbReference>
<gene>
    <name evidence="2" type="ORF">OCBIM_22021737mg</name>
</gene>
<sequence length="80" mass="9330">MAAEDTGQGPYKSPDFCQGYGNPKFKVLSKTDDYELREYETTRWVAIKKEMPQITHSNSSMFFSLFKYIRGKNSESKYIL</sequence>
<proteinExistence type="inferred from homology"/>